<dbReference type="PANTHER" id="PTHR31286:SF179">
    <property type="entry name" value="RNASE H TYPE-1 DOMAIN-CONTAINING PROTEIN"/>
    <property type="match status" value="1"/>
</dbReference>
<feature type="region of interest" description="Disordered" evidence="1">
    <location>
        <begin position="332"/>
        <end position="356"/>
    </location>
</feature>
<dbReference type="PANTHER" id="PTHR31286">
    <property type="entry name" value="GLYCINE-RICH CELL WALL STRUCTURAL PROTEIN 1.8-LIKE"/>
    <property type="match status" value="1"/>
</dbReference>
<dbReference type="InterPro" id="IPR040256">
    <property type="entry name" value="At4g02000-like"/>
</dbReference>
<dbReference type="EMBL" id="JACGWN010000012">
    <property type="protein sequence ID" value="KAL0414921.1"/>
    <property type="molecule type" value="Genomic_DNA"/>
</dbReference>
<organism evidence="2">
    <name type="scientific">Sesamum latifolium</name>
    <dbReference type="NCBI Taxonomy" id="2727402"/>
    <lineage>
        <taxon>Eukaryota</taxon>
        <taxon>Viridiplantae</taxon>
        <taxon>Streptophyta</taxon>
        <taxon>Embryophyta</taxon>
        <taxon>Tracheophyta</taxon>
        <taxon>Spermatophyta</taxon>
        <taxon>Magnoliopsida</taxon>
        <taxon>eudicotyledons</taxon>
        <taxon>Gunneridae</taxon>
        <taxon>Pentapetalae</taxon>
        <taxon>asterids</taxon>
        <taxon>lamiids</taxon>
        <taxon>Lamiales</taxon>
        <taxon>Pedaliaceae</taxon>
        <taxon>Sesamum</taxon>
    </lineage>
</organism>
<proteinExistence type="predicted"/>
<gene>
    <name evidence="2" type="ORF">Slati_3324000</name>
</gene>
<comment type="caution">
    <text evidence="2">The sequence shown here is derived from an EMBL/GenBank/DDBJ whole genome shotgun (WGS) entry which is preliminary data.</text>
</comment>
<reference evidence="2" key="2">
    <citation type="journal article" date="2024" name="Plant">
        <title>Genomic evolution and insights into agronomic trait innovations of Sesamum species.</title>
        <authorList>
            <person name="Miao H."/>
            <person name="Wang L."/>
            <person name="Qu L."/>
            <person name="Liu H."/>
            <person name="Sun Y."/>
            <person name="Le M."/>
            <person name="Wang Q."/>
            <person name="Wei S."/>
            <person name="Zheng Y."/>
            <person name="Lin W."/>
            <person name="Duan Y."/>
            <person name="Cao H."/>
            <person name="Xiong S."/>
            <person name="Wang X."/>
            <person name="Wei L."/>
            <person name="Li C."/>
            <person name="Ma Q."/>
            <person name="Ju M."/>
            <person name="Zhao R."/>
            <person name="Li G."/>
            <person name="Mu C."/>
            <person name="Tian Q."/>
            <person name="Mei H."/>
            <person name="Zhang T."/>
            <person name="Gao T."/>
            <person name="Zhang H."/>
        </authorList>
    </citation>
    <scope>NUCLEOTIDE SEQUENCE</scope>
    <source>
        <strain evidence="2">KEN1</strain>
    </source>
</reference>
<reference evidence="2" key="1">
    <citation type="submission" date="2020-06" db="EMBL/GenBank/DDBJ databases">
        <authorList>
            <person name="Li T."/>
            <person name="Hu X."/>
            <person name="Zhang T."/>
            <person name="Song X."/>
            <person name="Zhang H."/>
            <person name="Dai N."/>
            <person name="Sheng W."/>
            <person name="Hou X."/>
            <person name="Wei L."/>
        </authorList>
    </citation>
    <scope>NUCLEOTIDE SEQUENCE</scope>
    <source>
        <strain evidence="2">KEN1</strain>
        <tissue evidence="2">Leaf</tissue>
    </source>
</reference>
<accession>A0AAW2UCA0</accession>
<sequence length="356" mass="40185">MDAKNLVPQTMRIFKWSPTFTPEHESSIVPVLVNFFDLPAHLFRKDALFTIASFVGTPLQIGDSTFNKSKLSRARVCIEIDLLKPLVKEVDLQIHSRTFVQKVEYEQVPQYCSLCKHVGHHDSECFTKGTAQENPRRRYVPISVLAPTTVKENANQMDVVDETEINHAENVVPIAENESFNGVVVGNVEHVIVEHDTVENESLNGAAVGFVEHAIVKHTSVENEENGEHAFIENDSVGGNEAVGAMILRPNNFVCNPIREMKWFNVDSVLRLHQALKRLGIAIEGIPEDVEDLIKVNSFAVKSAILYQKCVLIYDRVSRLLLKPLDERSPPIATRTRRRKKGKNLTESPDDEVHYF</sequence>
<protein>
    <recommendedName>
        <fullName evidence="3">DUF4283 domain-containing protein</fullName>
    </recommendedName>
</protein>
<evidence type="ECO:0008006" key="3">
    <source>
        <dbReference type="Google" id="ProtNLM"/>
    </source>
</evidence>
<name>A0AAW2UCA0_9LAMI</name>
<evidence type="ECO:0000313" key="2">
    <source>
        <dbReference type="EMBL" id="KAL0414921.1"/>
    </source>
</evidence>
<dbReference type="AlphaFoldDB" id="A0AAW2UCA0"/>
<evidence type="ECO:0000256" key="1">
    <source>
        <dbReference type="SAM" id="MobiDB-lite"/>
    </source>
</evidence>